<dbReference type="AlphaFoldDB" id="A0A4Q0NT09"/>
<keyword evidence="1" id="KW-0645">Protease</keyword>
<dbReference type="GO" id="GO:0006508">
    <property type="term" value="P:proteolysis"/>
    <property type="evidence" value="ECO:0007669"/>
    <property type="project" value="UniProtKB-KW"/>
</dbReference>
<evidence type="ECO:0000313" key="1">
    <source>
        <dbReference type="EMBL" id="RXG14142.1"/>
    </source>
</evidence>
<dbReference type="InterPro" id="IPR001969">
    <property type="entry name" value="Aspartic_peptidase_AS"/>
</dbReference>
<dbReference type="CDD" id="cd05483">
    <property type="entry name" value="retropepsin_like_bacteria"/>
    <property type="match status" value="1"/>
</dbReference>
<dbReference type="EMBL" id="QOVI01000004">
    <property type="protein sequence ID" value="RXG14142.1"/>
    <property type="molecule type" value="Genomic_DNA"/>
</dbReference>
<dbReference type="SUPFAM" id="SSF50630">
    <property type="entry name" value="Acid proteases"/>
    <property type="match status" value="1"/>
</dbReference>
<protein>
    <submittedName>
        <fullName evidence="1">Aspartyl protease</fullName>
    </submittedName>
</protein>
<reference evidence="1 2" key="1">
    <citation type="submission" date="2018-07" db="EMBL/GenBank/DDBJ databases">
        <title>Leeuwenhoekiella genomics.</title>
        <authorList>
            <person name="Tahon G."/>
            <person name="Willems A."/>
        </authorList>
    </citation>
    <scope>NUCLEOTIDE SEQUENCE [LARGE SCALE GENOMIC DNA]</scope>
    <source>
        <strain evidence="1 2">R-50232</strain>
    </source>
</reference>
<dbReference type="RefSeq" id="WP_128761562.1">
    <property type="nucleotide sequence ID" value="NZ_QOVI01000004.1"/>
</dbReference>
<dbReference type="PROSITE" id="PS00141">
    <property type="entry name" value="ASP_PROTEASE"/>
    <property type="match status" value="1"/>
</dbReference>
<dbReference type="GO" id="GO:0004190">
    <property type="term" value="F:aspartic-type endopeptidase activity"/>
    <property type="evidence" value="ECO:0007669"/>
    <property type="project" value="InterPro"/>
</dbReference>
<dbReference type="Proteomes" id="UP000289821">
    <property type="component" value="Unassembled WGS sequence"/>
</dbReference>
<comment type="caution">
    <text evidence="1">The sequence shown here is derived from an EMBL/GenBank/DDBJ whole genome shotgun (WGS) entry which is preliminary data.</text>
</comment>
<dbReference type="OrthoDB" id="5975497at2"/>
<keyword evidence="1" id="KW-0378">Hydrolase</keyword>
<proteinExistence type="predicted"/>
<dbReference type="Gene3D" id="2.40.70.10">
    <property type="entry name" value="Acid Proteases"/>
    <property type="match status" value="1"/>
</dbReference>
<name>A0A4Q0NT09_9FLAO</name>
<accession>A0A4Q0NT09</accession>
<dbReference type="InterPro" id="IPR034122">
    <property type="entry name" value="Retropepsin-like_bacterial"/>
</dbReference>
<dbReference type="InterPro" id="IPR021109">
    <property type="entry name" value="Peptidase_aspartic_dom_sf"/>
</dbReference>
<keyword evidence="2" id="KW-1185">Reference proteome</keyword>
<gene>
    <name evidence="1" type="ORF">DSM04_104249</name>
</gene>
<dbReference type="Pfam" id="PF13650">
    <property type="entry name" value="Asp_protease_2"/>
    <property type="match status" value="1"/>
</dbReference>
<evidence type="ECO:0000313" key="2">
    <source>
        <dbReference type="Proteomes" id="UP000289821"/>
    </source>
</evidence>
<organism evidence="1 2">
    <name type="scientific">Leeuwenhoekiella aestuarii</name>
    <dbReference type="NCBI Taxonomy" id="2249426"/>
    <lineage>
        <taxon>Bacteria</taxon>
        <taxon>Pseudomonadati</taxon>
        <taxon>Bacteroidota</taxon>
        <taxon>Flavobacteriia</taxon>
        <taxon>Flavobacteriales</taxon>
        <taxon>Flavobacteriaceae</taxon>
        <taxon>Leeuwenhoekiella</taxon>
    </lineage>
</organism>
<sequence length="145" mass="16097">MTSLRQHLTKKKYKRIVLKPVGTGHLKFNARINGVEGEFILDTGASNTCIGFEDLERFKLFAEDSEVKAAGAGAIDMLTQISQDNLIEIESWSTKEISIVLFDLSHVNQALINHEAEPVSGIIGADILKIGKAVIDYQYNCLYLK</sequence>